<evidence type="ECO:0000256" key="17">
    <source>
        <dbReference type="ARBA" id="ARBA00023319"/>
    </source>
</evidence>
<dbReference type="EMBL" id="KK116917">
    <property type="protein sequence ID" value="KFM69081.1"/>
    <property type="molecule type" value="Genomic_DNA"/>
</dbReference>
<evidence type="ECO:0000256" key="3">
    <source>
        <dbReference type="ARBA" id="ARBA00022553"/>
    </source>
</evidence>
<dbReference type="InterPro" id="IPR013783">
    <property type="entry name" value="Ig-like_fold"/>
</dbReference>
<keyword evidence="10" id="KW-0067">ATP-binding</keyword>
<dbReference type="GO" id="GO:0005886">
    <property type="term" value="C:plasma membrane"/>
    <property type="evidence" value="ECO:0007669"/>
    <property type="project" value="TreeGrafter"/>
</dbReference>
<protein>
    <recommendedName>
        <fullName evidence="2">receptor protein-tyrosine kinase</fullName>
        <ecNumber evidence="2">2.7.10.1</ecNumber>
    </recommendedName>
</protein>
<dbReference type="Proteomes" id="UP000054359">
    <property type="component" value="Unassembled WGS sequence"/>
</dbReference>
<dbReference type="GO" id="GO:0004714">
    <property type="term" value="F:transmembrane receptor protein tyrosine kinase activity"/>
    <property type="evidence" value="ECO:0007669"/>
    <property type="project" value="UniProtKB-EC"/>
</dbReference>
<evidence type="ECO:0000256" key="13">
    <source>
        <dbReference type="ARBA" id="ARBA00023137"/>
    </source>
</evidence>
<dbReference type="Pfam" id="PF07679">
    <property type="entry name" value="I-set"/>
    <property type="match status" value="1"/>
</dbReference>
<dbReference type="GO" id="GO:0008046">
    <property type="term" value="F:axon guidance receptor activity"/>
    <property type="evidence" value="ECO:0007669"/>
    <property type="project" value="TreeGrafter"/>
</dbReference>
<feature type="non-terminal residue" evidence="19">
    <location>
        <position position="115"/>
    </location>
</feature>
<feature type="domain" description="Ig-like" evidence="18">
    <location>
        <begin position="2"/>
        <end position="100"/>
    </location>
</feature>
<dbReference type="AlphaFoldDB" id="A0A087TVE2"/>
<dbReference type="InterPro" id="IPR003599">
    <property type="entry name" value="Ig_sub"/>
</dbReference>
<evidence type="ECO:0000256" key="14">
    <source>
        <dbReference type="ARBA" id="ARBA00023157"/>
    </source>
</evidence>
<dbReference type="PANTHER" id="PTHR45080:SF34">
    <property type="entry name" value="MYOSIN LIGHT CHAIN KINASE, SMOOTH MUSCLE-LIKE"/>
    <property type="match status" value="1"/>
</dbReference>
<keyword evidence="15 19" id="KW-0675">Receptor</keyword>
<keyword evidence="8" id="KW-0547">Nucleotide-binding</keyword>
<dbReference type="GO" id="GO:0043025">
    <property type="term" value="C:neuronal cell body"/>
    <property type="evidence" value="ECO:0007669"/>
    <property type="project" value="TreeGrafter"/>
</dbReference>
<evidence type="ECO:0000313" key="19">
    <source>
        <dbReference type="EMBL" id="KFM69081.1"/>
    </source>
</evidence>
<dbReference type="InterPro" id="IPR050958">
    <property type="entry name" value="Cell_Adh-Cytoskel_Orgn"/>
</dbReference>
<evidence type="ECO:0000256" key="5">
    <source>
        <dbReference type="ARBA" id="ARBA00022692"/>
    </source>
</evidence>
<dbReference type="GO" id="GO:0030424">
    <property type="term" value="C:axon"/>
    <property type="evidence" value="ECO:0007669"/>
    <property type="project" value="TreeGrafter"/>
</dbReference>
<keyword evidence="6" id="KW-0732">Signal</keyword>
<evidence type="ECO:0000256" key="11">
    <source>
        <dbReference type="ARBA" id="ARBA00022989"/>
    </source>
</evidence>
<reference evidence="19 20" key="1">
    <citation type="submission" date="2013-11" db="EMBL/GenBank/DDBJ databases">
        <title>Genome sequencing of Stegodyphus mimosarum.</title>
        <authorList>
            <person name="Bechsgaard J."/>
        </authorList>
    </citation>
    <scope>NUCLEOTIDE SEQUENCE [LARGE SCALE GENOMIC DNA]</scope>
</reference>
<keyword evidence="20" id="KW-1185">Reference proteome</keyword>
<dbReference type="OMA" id="VATFECK"/>
<evidence type="ECO:0000256" key="4">
    <source>
        <dbReference type="ARBA" id="ARBA00022679"/>
    </source>
</evidence>
<dbReference type="InterPro" id="IPR003598">
    <property type="entry name" value="Ig_sub2"/>
</dbReference>
<dbReference type="GO" id="GO:0007156">
    <property type="term" value="P:homophilic cell adhesion via plasma membrane adhesion molecules"/>
    <property type="evidence" value="ECO:0007669"/>
    <property type="project" value="TreeGrafter"/>
</dbReference>
<name>A0A087TVE2_STEMI</name>
<dbReference type="SMART" id="SM00409">
    <property type="entry name" value="IG"/>
    <property type="match status" value="1"/>
</dbReference>
<dbReference type="PANTHER" id="PTHR45080">
    <property type="entry name" value="CONTACTIN 5"/>
    <property type="match status" value="1"/>
</dbReference>
<evidence type="ECO:0000256" key="6">
    <source>
        <dbReference type="ARBA" id="ARBA00022729"/>
    </source>
</evidence>
<dbReference type="InterPro" id="IPR007110">
    <property type="entry name" value="Ig-like_dom"/>
</dbReference>
<keyword evidence="13" id="KW-0829">Tyrosine-protein kinase</keyword>
<evidence type="ECO:0000256" key="1">
    <source>
        <dbReference type="ARBA" id="ARBA00004167"/>
    </source>
</evidence>
<evidence type="ECO:0000256" key="2">
    <source>
        <dbReference type="ARBA" id="ARBA00011902"/>
    </source>
</evidence>
<dbReference type="FunFam" id="2.60.40.10:FF:000020">
    <property type="entry name" value="Fibroblast growth factor receptor"/>
    <property type="match status" value="1"/>
</dbReference>
<dbReference type="SUPFAM" id="SSF48726">
    <property type="entry name" value="Immunoglobulin"/>
    <property type="match status" value="1"/>
</dbReference>
<keyword evidence="17" id="KW-0393">Immunoglobulin domain</keyword>
<dbReference type="GO" id="GO:0005524">
    <property type="term" value="F:ATP binding"/>
    <property type="evidence" value="ECO:0007669"/>
    <property type="project" value="UniProtKB-KW"/>
</dbReference>
<keyword evidence="9" id="KW-0418">Kinase</keyword>
<evidence type="ECO:0000256" key="16">
    <source>
        <dbReference type="ARBA" id="ARBA00023180"/>
    </source>
</evidence>
<dbReference type="PROSITE" id="PS50835">
    <property type="entry name" value="IG_LIKE"/>
    <property type="match status" value="1"/>
</dbReference>
<keyword evidence="12" id="KW-0472">Membrane</keyword>
<dbReference type="InterPro" id="IPR013098">
    <property type="entry name" value="Ig_I-set"/>
</dbReference>
<dbReference type="Gene3D" id="2.60.40.10">
    <property type="entry name" value="Immunoglobulins"/>
    <property type="match status" value="1"/>
</dbReference>
<evidence type="ECO:0000256" key="7">
    <source>
        <dbReference type="ARBA" id="ARBA00022737"/>
    </source>
</evidence>
<gene>
    <name evidence="19" type="ORF">X975_26053</name>
</gene>
<evidence type="ECO:0000256" key="10">
    <source>
        <dbReference type="ARBA" id="ARBA00022840"/>
    </source>
</evidence>
<dbReference type="EC" id="2.7.10.1" evidence="2"/>
<sequence>MEYFYVFPSNKTVHVGEVATFECKFNGLPDTVEWVKYYEMNGSSLNEFGVPYMKRVQYRSINHIKANQLTLQNVTFDDAGKYACVISNNFGNCQQYTWLTVLPKPVTGELHINSD</sequence>
<evidence type="ECO:0000256" key="8">
    <source>
        <dbReference type="ARBA" id="ARBA00022741"/>
    </source>
</evidence>
<dbReference type="GO" id="GO:0050808">
    <property type="term" value="P:synapse organization"/>
    <property type="evidence" value="ECO:0007669"/>
    <property type="project" value="TreeGrafter"/>
</dbReference>
<organism evidence="19 20">
    <name type="scientific">Stegodyphus mimosarum</name>
    <name type="common">African social velvet spider</name>
    <dbReference type="NCBI Taxonomy" id="407821"/>
    <lineage>
        <taxon>Eukaryota</taxon>
        <taxon>Metazoa</taxon>
        <taxon>Ecdysozoa</taxon>
        <taxon>Arthropoda</taxon>
        <taxon>Chelicerata</taxon>
        <taxon>Arachnida</taxon>
        <taxon>Araneae</taxon>
        <taxon>Araneomorphae</taxon>
        <taxon>Entelegynae</taxon>
        <taxon>Eresoidea</taxon>
        <taxon>Eresidae</taxon>
        <taxon>Stegodyphus</taxon>
    </lineage>
</organism>
<evidence type="ECO:0000256" key="9">
    <source>
        <dbReference type="ARBA" id="ARBA00022777"/>
    </source>
</evidence>
<evidence type="ECO:0000259" key="18">
    <source>
        <dbReference type="PROSITE" id="PS50835"/>
    </source>
</evidence>
<evidence type="ECO:0000313" key="20">
    <source>
        <dbReference type="Proteomes" id="UP000054359"/>
    </source>
</evidence>
<keyword evidence="16" id="KW-0325">Glycoprotein</keyword>
<keyword evidence="14" id="KW-1015">Disulfide bond</keyword>
<dbReference type="OrthoDB" id="6019866at2759"/>
<accession>A0A087TVE2</accession>
<keyword evidence="3" id="KW-0597">Phosphoprotein</keyword>
<keyword evidence="5" id="KW-0812">Transmembrane</keyword>
<dbReference type="InterPro" id="IPR036179">
    <property type="entry name" value="Ig-like_dom_sf"/>
</dbReference>
<evidence type="ECO:0000256" key="15">
    <source>
        <dbReference type="ARBA" id="ARBA00023170"/>
    </source>
</evidence>
<keyword evidence="11" id="KW-1133">Transmembrane helix</keyword>
<comment type="subcellular location">
    <subcellularLocation>
        <location evidence="1">Membrane</location>
        <topology evidence="1">Single-pass membrane protein</topology>
    </subcellularLocation>
</comment>
<evidence type="ECO:0000256" key="12">
    <source>
        <dbReference type="ARBA" id="ARBA00023136"/>
    </source>
</evidence>
<dbReference type="SMART" id="SM00408">
    <property type="entry name" value="IGc2"/>
    <property type="match status" value="1"/>
</dbReference>
<dbReference type="STRING" id="407821.A0A087TVE2"/>
<proteinExistence type="predicted"/>
<keyword evidence="7" id="KW-0677">Repeat</keyword>
<keyword evidence="4" id="KW-0808">Transferase</keyword>